<evidence type="ECO:0000256" key="1">
    <source>
        <dbReference type="SAM" id="MobiDB-lite"/>
    </source>
</evidence>
<dbReference type="AlphaFoldDB" id="A0A7S2PC91"/>
<evidence type="ECO:0000313" key="2">
    <source>
        <dbReference type="EMBL" id="CAD9589746.1"/>
    </source>
</evidence>
<dbReference type="EMBL" id="HBGW01053822">
    <property type="protein sequence ID" value="CAD9589746.1"/>
    <property type="molecule type" value="Transcribed_RNA"/>
</dbReference>
<feature type="compositionally biased region" description="Acidic residues" evidence="1">
    <location>
        <begin position="45"/>
        <end position="59"/>
    </location>
</feature>
<sequence length="215" mass="23446">MAQARGSDGPAEVTALSARQLPHASAHARSSSRRACCLQAMKADWDDDDVQDDWDDDEDPKPAPKAAFKPPARQAAAAPKTKAAAPTASKASSSAPSAPSADQKVVNKDSLKELELNLQQNVETLVQMVVPKLQKAKAKAAPSKFITETVRALQVKLTLQEAELLHKTCKDLQAARKKDELAEKKRLLAEEEEKKKQEQEAKGEVADEDFFADYM</sequence>
<feature type="compositionally biased region" description="Basic and acidic residues" evidence="1">
    <location>
        <begin position="191"/>
        <end position="205"/>
    </location>
</feature>
<gene>
    <name evidence="2" type="ORF">BRAN1462_LOCUS34138</name>
</gene>
<name>A0A7S2PC91_9DINO</name>
<feature type="region of interest" description="Disordered" evidence="1">
    <location>
        <begin position="1"/>
        <end position="106"/>
    </location>
</feature>
<feature type="compositionally biased region" description="Acidic residues" evidence="1">
    <location>
        <begin position="206"/>
        <end position="215"/>
    </location>
</feature>
<feature type="compositionally biased region" description="Low complexity" evidence="1">
    <location>
        <begin position="64"/>
        <end position="102"/>
    </location>
</feature>
<reference evidence="2" key="1">
    <citation type="submission" date="2021-01" db="EMBL/GenBank/DDBJ databases">
        <authorList>
            <person name="Corre E."/>
            <person name="Pelletier E."/>
            <person name="Niang G."/>
            <person name="Scheremetjew M."/>
            <person name="Finn R."/>
            <person name="Kale V."/>
            <person name="Holt S."/>
            <person name="Cochrane G."/>
            <person name="Meng A."/>
            <person name="Brown T."/>
            <person name="Cohen L."/>
        </authorList>
    </citation>
    <scope>NUCLEOTIDE SEQUENCE</scope>
    <source>
        <strain evidence="2">RCC3387</strain>
    </source>
</reference>
<accession>A0A7S2PC91</accession>
<protein>
    <submittedName>
        <fullName evidence="2">Uncharacterized protein</fullName>
    </submittedName>
</protein>
<feature type="compositionally biased region" description="Low complexity" evidence="1">
    <location>
        <begin position="23"/>
        <end position="35"/>
    </location>
</feature>
<organism evidence="2">
    <name type="scientific">Zooxanthella nutricula</name>
    <dbReference type="NCBI Taxonomy" id="1333877"/>
    <lineage>
        <taxon>Eukaryota</taxon>
        <taxon>Sar</taxon>
        <taxon>Alveolata</taxon>
        <taxon>Dinophyceae</taxon>
        <taxon>Peridiniales</taxon>
        <taxon>Peridiniales incertae sedis</taxon>
        <taxon>Zooxanthella</taxon>
    </lineage>
</organism>
<proteinExistence type="predicted"/>
<feature type="region of interest" description="Disordered" evidence="1">
    <location>
        <begin position="191"/>
        <end position="215"/>
    </location>
</feature>